<sequence>MASNDSVSAAEGIDVNSEEAECSAWIEVESRKKNLGEKAHNSQAALEQRNGCGGVRTCAQSRGVMRRVVKAFRILNMPRDNFKTIVRSRGGLDVREADLIAFKRALAKAAFLMVERTCENSLCANRFQNILIIATPLETNARANAKVLQVCVGIITTEVAAYVATSDDMCKGVICGINPDISEA</sequence>
<reference evidence="1" key="1">
    <citation type="journal article" date="2020" name="Cell">
        <title>Large-Scale Comparative Analyses of Tick Genomes Elucidate Their Genetic Diversity and Vector Capacities.</title>
        <authorList>
            <consortium name="Tick Genome and Microbiome Consortium (TIGMIC)"/>
            <person name="Jia N."/>
            <person name="Wang J."/>
            <person name="Shi W."/>
            <person name="Du L."/>
            <person name="Sun Y."/>
            <person name="Zhan W."/>
            <person name="Jiang J.F."/>
            <person name="Wang Q."/>
            <person name="Zhang B."/>
            <person name="Ji P."/>
            <person name="Bell-Sakyi L."/>
            <person name="Cui X.M."/>
            <person name="Yuan T.T."/>
            <person name="Jiang B.G."/>
            <person name="Yang W.F."/>
            <person name="Lam T.T."/>
            <person name="Chang Q.C."/>
            <person name="Ding S.J."/>
            <person name="Wang X.J."/>
            <person name="Zhu J.G."/>
            <person name="Ruan X.D."/>
            <person name="Zhao L."/>
            <person name="Wei J.T."/>
            <person name="Ye R.Z."/>
            <person name="Que T.C."/>
            <person name="Du C.H."/>
            <person name="Zhou Y.H."/>
            <person name="Cheng J.X."/>
            <person name="Dai P.F."/>
            <person name="Guo W.B."/>
            <person name="Han X.H."/>
            <person name="Huang E.J."/>
            <person name="Li L.F."/>
            <person name="Wei W."/>
            <person name="Gao Y.C."/>
            <person name="Liu J.Z."/>
            <person name="Shao H.Z."/>
            <person name="Wang X."/>
            <person name="Wang C.C."/>
            <person name="Yang T.C."/>
            <person name="Huo Q.B."/>
            <person name="Li W."/>
            <person name="Chen H.Y."/>
            <person name="Chen S.E."/>
            <person name="Zhou L.G."/>
            <person name="Ni X.B."/>
            <person name="Tian J.H."/>
            <person name="Sheng Y."/>
            <person name="Liu T."/>
            <person name="Pan Y.S."/>
            <person name="Xia L.Y."/>
            <person name="Li J."/>
            <person name="Zhao F."/>
            <person name="Cao W.C."/>
        </authorList>
    </citation>
    <scope>NUCLEOTIDE SEQUENCE</scope>
    <source>
        <strain evidence="1">Rmic-2018</strain>
    </source>
</reference>
<evidence type="ECO:0000313" key="2">
    <source>
        <dbReference type="Proteomes" id="UP000821866"/>
    </source>
</evidence>
<gene>
    <name evidence="1" type="ORF">HPB51_011388</name>
</gene>
<name>A0A9J6F371_RHIMP</name>
<organism evidence="1 2">
    <name type="scientific">Rhipicephalus microplus</name>
    <name type="common">Cattle tick</name>
    <name type="synonym">Boophilus microplus</name>
    <dbReference type="NCBI Taxonomy" id="6941"/>
    <lineage>
        <taxon>Eukaryota</taxon>
        <taxon>Metazoa</taxon>
        <taxon>Ecdysozoa</taxon>
        <taxon>Arthropoda</taxon>
        <taxon>Chelicerata</taxon>
        <taxon>Arachnida</taxon>
        <taxon>Acari</taxon>
        <taxon>Parasitiformes</taxon>
        <taxon>Ixodida</taxon>
        <taxon>Ixodoidea</taxon>
        <taxon>Ixodidae</taxon>
        <taxon>Rhipicephalinae</taxon>
        <taxon>Rhipicephalus</taxon>
        <taxon>Boophilus</taxon>
    </lineage>
</organism>
<accession>A0A9J6F371</accession>
<keyword evidence="2" id="KW-1185">Reference proteome</keyword>
<comment type="caution">
    <text evidence="1">The sequence shown here is derived from an EMBL/GenBank/DDBJ whole genome shotgun (WGS) entry which is preliminary data.</text>
</comment>
<protein>
    <submittedName>
        <fullName evidence="1">Uncharacterized protein</fullName>
    </submittedName>
</protein>
<evidence type="ECO:0000313" key="1">
    <source>
        <dbReference type="EMBL" id="KAH8040560.1"/>
    </source>
</evidence>
<reference evidence="1" key="2">
    <citation type="submission" date="2021-09" db="EMBL/GenBank/DDBJ databases">
        <authorList>
            <person name="Jia N."/>
            <person name="Wang J."/>
            <person name="Shi W."/>
            <person name="Du L."/>
            <person name="Sun Y."/>
            <person name="Zhan W."/>
            <person name="Jiang J."/>
            <person name="Wang Q."/>
            <person name="Zhang B."/>
            <person name="Ji P."/>
            <person name="Sakyi L.B."/>
            <person name="Cui X."/>
            <person name="Yuan T."/>
            <person name="Jiang B."/>
            <person name="Yang W."/>
            <person name="Lam T.T.-Y."/>
            <person name="Chang Q."/>
            <person name="Ding S."/>
            <person name="Wang X."/>
            <person name="Zhu J."/>
            <person name="Ruan X."/>
            <person name="Zhao L."/>
            <person name="Wei J."/>
            <person name="Que T."/>
            <person name="Du C."/>
            <person name="Cheng J."/>
            <person name="Dai P."/>
            <person name="Han X."/>
            <person name="Huang E."/>
            <person name="Gao Y."/>
            <person name="Liu J."/>
            <person name="Shao H."/>
            <person name="Ye R."/>
            <person name="Li L."/>
            <person name="Wei W."/>
            <person name="Wang X."/>
            <person name="Wang C."/>
            <person name="Huo Q."/>
            <person name="Li W."/>
            <person name="Guo W."/>
            <person name="Chen H."/>
            <person name="Chen S."/>
            <person name="Zhou L."/>
            <person name="Zhou L."/>
            <person name="Ni X."/>
            <person name="Tian J."/>
            <person name="Zhou Y."/>
            <person name="Sheng Y."/>
            <person name="Liu T."/>
            <person name="Pan Y."/>
            <person name="Xia L."/>
            <person name="Li J."/>
            <person name="Zhao F."/>
            <person name="Cao W."/>
        </authorList>
    </citation>
    <scope>NUCLEOTIDE SEQUENCE</scope>
    <source>
        <strain evidence="1">Rmic-2018</strain>
        <tissue evidence="1">Larvae</tissue>
    </source>
</reference>
<dbReference type="AlphaFoldDB" id="A0A9J6F371"/>
<proteinExistence type="predicted"/>
<dbReference type="Proteomes" id="UP000821866">
    <property type="component" value="Chromosome 1"/>
</dbReference>
<dbReference type="EMBL" id="JABSTU010000001">
    <property type="protein sequence ID" value="KAH8040560.1"/>
    <property type="molecule type" value="Genomic_DNA"/>
</dbReference>